<sequence length="101" mass="12229">MDRGWRITNGSRIPDDHYCWQRPEDMNYPRKTPNRHLRPGTSGEWPLPWPQPPYFPRQHRLLKETHQRGRNRLDFAPVQGQKNTILQRNPFIEPYYNSTGY</sequence>
<keyword evidence="2" id="KW-1185">Reference proteome</keyword>
<protein>
    <submittedName>
        <fullName evidence="1">Uncharacterized protein</fullName>
    </submittedName>
</protein>
<organism evidence="1 2">
    <name type="scientific">Buddleja alternifolia</name>
    <dbReference type="NCBI Taxonomy" id="168488"/>
    <lineage>
        <taxon>Eukaryota</taxon>
        <taxon>Viridiplantae</taxon>
        <taxon>Streptophyta</taxon>
        <taxon>Embryophyta</taxon>
        <taxon>Tracheophyta</taxon>
        <taxon>Spermatophyta</taxon>
        <taxon>Magnoliopsida</taxon>
        <taxon>eudicotyledons</taxon>
        <taxon>Gunneridae</taxon>
        <taxon>Pentapetalae</taxon>
        <taxon>asterids</taxon>
        <taxon>lamiids</taxon>
        <taxon>Lamiales</taxon>
        <taxon>Scrophulariaceae</taxon>
        <taxon>Buddlejeae</taxon>
        <taxon>Buddleja</taxon>
    </lineage>
</organism>
<evidence type="ECO:0000313" key="2">
    <source>
        <dbReference type="Proteomes" id="UP000826271"/>
    </source>
</evidence>
<name>A0AAV6XBY4_9LAMI</name>
<comment type="caution">
    <text evidence="1">The sequence shown here is derived from an EMBL/GenBank/DDBJ whole genome shotgun (WGS) entry which is preliminary data.</text>
</comment>
<gene>
    <name evidence="1" type="ORF">BUALT_Bualt06G0008300</name>
</gene>
<reference evidence="1" key="1">
    <citation type="submission" date="2019-10" db="EMBL/GenBank/DDBJ databases">
        <authorList>
            <person name="Zhang R."/>
            <person name="Pan Y."/>
            <person name="Wang J."/>
            <person name="Ma R."/>
            <person name="Yu S."/>
        </authorList>
    </citation>
    <scope>NUCLEOTIDE SEQUENCE</scope>
    <source>
        <strain evidence="1">LA-IB0</strain>
        <tissue evidence="1">Leaf</tissue>
    </source>
</reference>
<dbReference type="Proteomes" id="UP000826271">
    <property type="component" value="Unassembled WGS sequence"/>
</dbReference>
<dbReference type="EMBL" id="WHWC01000006">
    <property type="protein sequence ID" value="KAG8380369.1"/>
    <property type="molecule type" value="Genomic_DNA"/>
</dbReference>
<dbReference type="AlphaFoldDB" id="A0AAV6XBY4"/>
<proteinExistence type="predicted"/>
<evidence type="ECO:0000313" key="1">
    <source>
        <dbReference type="EMBL" id="KAG8380369.1"/>
    </source>
</evidence>
<accession>A0AAV6XBY4</accession>